<reference evidence="3" key="2">
    <citation type="journal article" date="2017" name="Nat. Plants">
        <title>The Aegilops tauschii genome reveals multiple impacts of transposons.</title>
        <authorList>
            <person name="Zhao G."/>
            <person name="Zou C."/>
            <person name="Li K."/>
            <person name="Wang K."/>
            <person name="Li T."/>
            <person name="Gao L."/>
            <person name="Zhang X."/>
            <person name="Wang H."/>
            <person name="Yang Z."/>
            <person name="Liu X."/>
            <person name="Jiang W."/>
            <person name="Mao L."/>
            <person name="Kong X."/>
            <person name="Jiao Y."/>
            <person name="Jia J."/>
        </authorList>
    </citation>
    <scope>NUCLEOTIDE SEQUENCE [LARGE SCALE GENOMIC DNA]</scope>
    <source>
        <strain evidence="3">cv. AL8/78</strain>
    </source>
</reference>
<reference evidence="2" key="5">
    <citation type="journal article" date="2021" name="G3 (Bethesda)">
        <title>Aegilops tauschii genome assembly Aet v5.0 features greater sequence contiguity and improved annotation.</title>
        <authorList>
            <person name="Wang L."/>
            <person name="Zhu T."/>
            <person name="Rodriguez J.C."/>
            <person name="Deal K.R."/>
            <person name="Dubcovsky J."/>
            <person name="McGuire P.E."/>
            <person name="Lux T."/>
            <person name="Spannagl M."/>
            <person name="Mayer K.F.X."/>
            <person name="Baldrich P."/>
            <person name="Meyers B.C."/>
            <person name="Huo N."/>
            <person name="Gu Y.Q."/>
            <person name="Zhou H."/>
            <person name="Devos K.M."/>
            <person name="Bennetzen J.L."/>
            <person name="Unver T."/>
            <person name="Budak H."/>
            <person name="Gulick P.J."/>
            <person name="Galiba G."/>
            <person name="Kalapos B."/>
            <person name="Nelson D.R."/>
            <person name="Li P."/>
            <person name="You F.M."/>
            <person name="Luo M.C."/>
            <person name="Dvorak J."/>
        </authorList>
    </citation>
    <scope>NUCLEOTIDE SEQUENCE [LARGE SCALE GENOMIC DNA]</scope>
    <source>
        <strain evidence="2">cv. AL8/78</strain>
    </source>
</reference>
<feature type="chain" id="PRO_5019587049" description="LisH domain-containing protein" evidence="1">
    <location>
        <begin position="24"/>
        <end position="77"/>
    </location>
</feature>
<reference evidence="3" key="1">
    <citation type="journal article" date="2014" name="Science">
        <title>Ancient hybridizations among the ancestral genomes of bread wheat.</title>
        <authorList>
            <consortium name="International Wheat Genome Sequencing Consortium,"/>
            <person name="Marcussen T."/>
            <person name="Sandve S.R."/>
            <person name="Heier L."/>
            <person name="Spannagl M."/>
            <person name="Pfeifer M."/>
            <person name="Jakobsen K.S."/>
            <person name="Wulff B.B."/>
            <person name="Steuernagel B."/>
            <person name="Mayer K.F."/>
            <person name="Olsen O.A."/>
        </authorList>
    </citation>
    <scope>NUCLEOTIDE SEQUENCE [LARGE SCALE GENOMIC DNA]</scope>
    <source>
        <strain evidence="3">cv. AL8/78</strain>
    </source>
</reference>
<keyword evidence="3" id="KW-1185">Reference proteome</keyword>
<reference evidence="2" key="3">
    <citation type="journal article" date="2017" name="Nature">
        <title>Genome sequence of the progenitor of the wheat D genome Aegilops tauschii.</title>
        <authorList>
            <person name="Luo M.C."/>
            <person name="Gu Y.Q."/>
            <person name="Puiu D."/>
            <person name="Wang H."/>
            <person name="Twardziok S.O."/>
            <person name="Deal K.R."/>
            <person name="Huo N."/>
            <person name="Zhu T."/>
            <person name="Wang L."/>
            <person name="Wang Y."/>
            <person name="McGuire P.E."/>
            <person name="Liu S."/>
            <person name="Long H."/>
            <person name="Ramasamy R.K."/>
            <person name="Rodriguez J.C."/>
            <person name="Van S.L."/>
            <person name="Yuan L."/>
            <person name="Wang Z."/>
            <person name="Xia Z."/>
            <person name="Xiao L."/>
            <person name="Anderson O.D."/>
            <person name="Ouyang S."/>
            <person name="Liang Y."/>
            <person name="Zimin A.V."/>
            <person name="Pertea G."/>
            <person name="Qi P."/>
            <person name="Bennetzen J.L."/>
            <person name="Dai X."/>
            <person name="Dawson M.W."/>
            <person name="Muller H.G."/>
            <person name="Kugler K."/>
            <person name="Rivarola-Duarte L."/>
            <person name="Spannagl M."/>
            <person name="Mayer K.F.X."/>
            <person name="Lu F.H."/>
            <person name="Bevan M.W."/>
            <person name="Leroy P."/>
            <person name="Li P."/>
            <person name="You F.M."/>
            <person name="Sun Q."/>
            <person name="Liu Z."/>
            <person name="Lyons E."/>
            <person name="Wicker T."/>
            <person name="Salzberg S.L."/>
            <person name="Devos K.M."/>
            <person name="Dvorak J."/>
        </authorList>
    </citation>
    <scope>NUCLEOTIDE SEQUENCE [LARGE SCALE GENOMIC DNA]</scope>
    <source>
        <strain evidence="2">cv. AL8/78</strain>
    </source>
</reference>
<sequence>MWEMLSTLLLDVMLSTLDSGSNTSTPETAQLPDTRQLKREHLENPILCILYNYVARKYTISSCFLKGMPYGKLCSFN</sequence>
<proteinExistence type="predicted"/>
<keyword evidence="1" id="KW-0732">Signal</keyword>
<evidence type="ECO:0000313" key="3">
    <source>
        <dbReference type="Proteomes" id="UP000015105"/>
    </source>
</evidence>
<reference evidence="2" key="4">
    <citation type="submission" date="2019-03" db="UniProtKB">
        <authorList>
            <consortium name="EnsemblPlants"/>
        </authorList>
    </citation>
    <scope>IDENTIFICATION</scope>
</reference>
<evidence type="ECO:0008006" key="4">
    <source>
        <dbReference type="Google" id="ProtNLM"/>
    </source>
</evidence>
<evidence type="ECO:0000313" key="2">
    <source>
        <dbReference type="EnsemblPlants" id="AET4Gv20136900.8"/>
    </source>
</evidence>
<dbReference type="EnsemblPlants" id="AET4Gv20136900.8">
    <property type="protein sequence ID" value="AET4Gv20136900.8"/>
    <property type="gene ID" value="AET4Gv20136900"/>
</dbReference>
<accession>A0A453HC54</accession>
<evidence type="ECO:0000256" key="1">
    <source>
        <dbReference type="SAM" id="SignalP"/>
    </source>
</evidence>
<name>A0A453HC54_AEGTS</name>
<organism evidence="2 3">
    <name type="scientific">Aegilops tauschii subsp. strangulata</name>
    <name type="common">Goatgrass</name>
    <dbReference type="NCBI Taxonomy" id="200361"/>
    <lineage>
        <taxon>Eukaryota</taxon>
        <taxon>Viridiplantae</taxon>
        <taxon>Streptophyta</taxon>
        <taxon>Embryophyta</taxon>
        <taxon>Tracheophyta</taxon>
        <taxon>Spermatophyta</taxon>
        <taxon>Magnoliopsida</taxon>
        <taxon>Liliopsida</taxon>
        <taxon>Poales</taxon>
        <taxon>Poaceae</taxon>
        <taxon>BOP clade</taxon>
        <taxon>Pooideae</taxon>
        <taxon>Triticodae</taxon>
        <taxon>Triticeae</taxon>
        <taxon>Triticinae</taxon>
        <taxon>Aegilops</taxon>
    </lineage>
</organism>
<feature type="signal peptide" evidence="1">
    <location>
        <begin position="1"/>
        <end position="23"/>
    </location>
</feature>
<protein>
    <recommendedName>
        <fullName evidence="4">LisH domain-containing protein</fullName>
    </recommendedName>
</protein>
<dbReference type="Proteomes" id="UP000015105">
    <property type="component" value="Chromosome 4D"/>
</dbReference>
<dbReference type="AlphaFoldDB" id="A0A453HC54"/>
<dbReference type="Gramene" id="AET4Gv20136900.8">
    <property type="protein sequence ID" value="AET4Gv20136900.8"/>
    <property type="gene ID" value="AET4Gv20136900"/>
</dbReference>